<proteinExistence type="predicted"/>
<keyword evidence="2" id="KW-1185">Reference proteome</keyword>
<evidence type="ECO:0000313" key="1">
    <source>
        <dbReference type="EMBL" id="GAU32350.1"/>
    </source>
</evidence>
<dbReference type="OrthoDB" id="10395912at2759"/>
<gene>
    <name evidence="1" type="ORF">TSUD_43920</name>
</gene>
<organism evidence="1 2">
    <name type="scientific">Trifolium subterraneum</name>
    <name type="common">Subterranean clover</name>
    <dbReference type="NCBI Taxonomy" id="3900"/>
    <lineage>
        <taxon>Eukaryota</taxon>
        <taxon>Viridiplantae</taxon>
        <taxon>Streptophyta</taxon>
        <taxon>Embryophyta</taxon>
        <taxon>Tracheophyta</taxon>
        <taxon>Spermatophyta</taxon>
        <taxon>Magnoliopsida</taxon>
        <taxon>eudicotyledons</taxon>
        <taxon>Gunneridae</taxon>
        <taxon>Pentapetalae</taxon>
        <taxon>rosids</taxon>
        <taxon>fabids</taxon>
        <taxon>Fabales</taxon>
        <taxon>Fabaceae</taxon>
        <taxon>Papilionoideae</taxon>
        <taxon>50 kb inversion clade</taxon>
        <taxon>NPAAA clade</taxon>
        <taxon>Hologalegina</taxon>
        <taxon>IRL clade</taxon>
        <taxon>Trifolieae</taxon>
        <taxon>Trifolium</taxon>
    </lineage>
</organism>
<evidence type="ECO:0000313" key="2">
    <source>
        <dbReference type="Proteomes" id="UP000242715"/>
    </source>
</evidence>
<accession>A0A2Z6N7Z0</accession>
<reference evidence="2" key="1">
    <citation type="journal article" date="2017" name="Front. Plant Sci.">
        <title>Climate Clever Clovers: New Paradigm to Reduce the Environmental Footprint of Ruminants by Breeding Low Methanogenic Forages Utilizing Haplotype Variation.</title>
        <authorList>
            <person name="Kaur P."/>
            <person name="Appels R."/>
            <person name="Bayer P.E."/>
            <person name="Keeble-Gagnere G."/>
            <person name="Wang J."/>
            <person name="Hirakawa H."/>
            <person name="Shirasawa K."/>
            <person name="Vercoe P."/>
            <person name="Stefanova K."/>
            <person name="Durmic Z."/>
            <person name="Nichols P."/>
            <person name="Revell C."/>
            <person name="Isobe S.N."/>
            <person name="Edwards D."/>
            <person name="Erskine W."/>
        </authorList>
    </citation>
    <scope>NUCLEOTIDE SEQUENCE [LARGE SCALE GENOMIC DNA]</scope>
    <source>
        <strain evidence="2">cv. Daliak</strain>
    </source>
</reference>
<protein>
    <submittedName>
        <fullName evidence="1">Uncharacterized protein</fullName>
    </submittedName>
</protein>
<sequence>MKSSSFQELVWFDISLATARNDVVAPAEVITIKAVGGYSNKGEHLAIMKTPARKKLRCPTSLGILPWIDWREEKV</sequence>
<dbReference type="Proteomes" id="UP000242715">
    <property type="component" value="Unassembled WGS sequence"/>
</dbReference>
<dbReference type="EMBL" id="DF973489">
    <property type="protein sequence ID" value="GAU32350.1"/>
    <property type="molecule type" value="Genomic_DNA"/>
</dbReference>
<name>A0A2Z6N7Z0_TRISU</name>
<dbReference type="AlphaFoldDB" id="A0A2Z6N7Z0"/>